<dbReference type="Proteomes" id="UP000018372">
    <property type="component" value="Unassembled WGS sequence"/>
</dbReference>
<protein>
    <submittedName>
        <fullName evidence="1">Uncharacterized protein</fullName>
    </submittedName>
</protein>
<name>R5VY06_9BACT</name>
<dbReference type="AlphaFoldDB" id="R5VY06"/>
<accession>R5VY06</accession>
<proteinExistence type="predicted"/>
<dbReference type="EMBL" id="CBAT010000239">
    <property type="protein sequence ID" value="CCZ88426.1"/>
    <property type="molecule type" value="Genomic_DNA"/>
</dbReference>
<evidence type="ECO:0000313" key="1">
    <source>
        <dbReference type="EMBL" id="CCZ88426.1"/>
    </source>
</evidence>
<comment type="caution">
    <text evidence="1">The sequence shown here is derived from an EMBL/GenBank/DDBJ whole genome shotgun (WGS) entry which is preliminary data.</text>
</comment>
<organism evidence="1 2">
    <name type="scientific">Phocaeicola plebeius CAG:211</name>
    <dbReference type="NCBI Taxonomy" id="1263052"/>
    <lineage>
        <taxon>Bacteria</taxon>
        <taxon>Pseudomonadati</taxon>
        <taxon>Bacteroidota</taxon>
        <taxon>Bacteroidia</taxon>
        <taxon>Bacteroidales</taxon>
        <taxon>Bacteroidaceae</taxon>
        <taxon>Phocaeicola</taxon>
    </lineage>
</organism>
<gene>
    <name evidence="1" type="ORF">BN536_00734</name>
</gene>
<sequence>MNKQQVYVIGLKFAQRFINRGFGTLVASVGNPYLGHDEQFLAWHTAIPDGITHVLFVAIRLCRINQAVTCTNGISYTSFTFRW</sequence>
<evidence type="ECO:0000313" key="2">
    <source>
        <dbReference type="Proteomes" id="UP000018372"/>
    </source>
</evidence>
<reference evidence="1" key="1">
    <citation type="submission" date="2012-11" db="EMBL/GenBank/DDBJ databases">
        <title>Dependencies among metagenomic species, viruses, plasmids and units of genetic variation.</title>
        <authorList>
            <person name="Nielsen H.B."/>
            <person name="Almeida M."/>
            <person name="Juncker A.S."/>
            <person name="Rasmussen S."/>
            <person name="Li J."/>
            <person name="Sunagawa S."/>
            <person name="Plichta D."/>
            <person name="Gautier L."/>
            <person name="Le Chatelier E."/>
            <person name="Peletier E."/>
            <person name="Bonde I."/>
            <person name="Nielsen T."/>
            <person name="Manichanh C."/>
            <person name="Arumugam M."/>
            <person name="Batto J."/>
            <person name="Santos M.B.Q.D."/>
            <person name="Blom N."/>
            <person name="Borruel N."/>
            <person name="Burgdorf K.S."/>
            <person name="Boumezbeur F."/>
            <person name="Casellas F."/>
            <person name="Dore J."/>
            <person name="Guarner F."/>
            <person name="Hansen T."/>
            <person name="Hildebrand F."/>
            <person name="Kaas R.S."/>
            <person name="Kennedy S."/>
            <person name="Kristiansen K."/>
            <person name="Kultima J.R."/>
            <person name="Leonard P."/>
            <person name="Levenez F."/>
            <person name="Lund O."/>
            <person name="Moumen B."/>
            <person name="Le Paslier D."/>
            <person name="Pons N."/>
            <person name="Pedersen O."/>
            <person name="Prifti E."/>
            <person name="Qin J."/>
            <person name="Raes J."/>
            <person name="Tap J."/>
            <person name="Tims S."/>
            <person name="Ussery D.W."/>
            <person name="Yamada T."/>
            <person name="MetaHit consortium"/>
            <person name="Renault P."/>
            <person name="Sicheritz-Ponten T."/>
            <person name="Bork P."/>
            <person name="Wang J."/>
            <person name="Brunak S."/>
            <person name="Ehrlich S.D."/>
        </authorList>
    </citation>
    <scope>NUCLEOTIDE SEQUENCE [LARGE SCALE GENOMIC DNA]</scope>
</reference>